<gene>
    <name evidence="1" type="ORF">ACFQDL_12485</name>
</gene>
<keyword evidence="2" id="KW-1185">Reference proteome</keyword>
<dbReference type="EMBL" id="JBHSWE010000001">
    <property type="protein sequence ID" value="MFC6670796.1"/>
    <property type="molecule type" value="Genomic_DNA"/>
</dbReference>
<accession>A0ABW2A031</accession>
<evidence type="ECO:0000313" key="1">
    <source>
        <dbReference type="EMBL" id="MFC6670796.1"/>
    </source>
</evidence>
<dbReference type="RefSeq" id="WP_379909301.1">
    <property type="nucleotide sequence ID" value="NZ_JBHSWE010000001.1"/>
</dbReference>
<sequence>MRTNIVVLVALLVLPLSLYAKDKRDFTETFPLDECTFGNEGGNRYFILQPGRELHYDNSDCVEEGDCDELEALTITVTDALQDIMFDGEMISTRVVEEFETADGEFAEQSFNYFAVCQETGDVYYFGEEVFVPDGDQPGAWLAGQEGAMPGIIMPGGAFLLGARYYQEVAPGVALDRAEHTAMGLDVEVPAGAFEDCVEVTETTPLDKKEESTKLYCPNIGLVVDDDLELIGIVE</sequence>
<evidence type="ECO:0000313" key="2">
    <source>
        <dbReference type="Proteomes" id="UP001596422"/>
    </source>
</evidence>
<proteinExistence type="predicted"/>
<dbReference type="Proteomes" id="UP001596422">
    <property type="component" value="Unassembled WGS sequence"/>
</dbReference>
<name>A0ABW2A031_9GAMM</name>
<reference evidence="2" key="1">
    <citation type="journal article" date="2019" name="Int. J. Syst. Evol. Microbiol.">
        <title>The Global Catalogue of Microorganisms (GCM) 10K type strain sequencing project: providing services to taxonomists for standard genome sequencing and annotation.</title>
        <authorList>
            <consortium name="The Broad Institute Genomics Platform"/>
            <consortium name="The Broad Institute Genome Sequencing Center for Infectious Disease"/>
            <person name="Wu L."/>
            <person name="Ma J."/>
        </authorList>
    </citation>
    <scope>NUCLEOTIDE SEQUENCE [LARGE SCALE GENOMIC DNA]</scope>
    <source>
        <strain evidence="2">NBRC 111756</strain>
    </source>
</reference>
<organism evidence="1 2">
    <name type="scientific">Marinobacterium aestuariivivens</name>
    <dbReference type="NCBI Taxonomy" id="1698799"/>
    <lineage>
        <taxon>Bacteria</taxon>
        <taxon>Pseudomonadati</taxon>
        <taxon>Pseudomonadota</taxon>
        <taxon>Gammaproteobacteria</taxon>
        <taxon>Oceanospirillales</taxon>
        <taxon>Oceanospirillaceae</taxon>
        <taxon>Marinobacterium</taxon>
    </lineage>
</organism>
<protein>
    <submittedName>
        <fullName evidence="1">Uncharacterized protein</fullName>
    </submittedName>
</protein>
<comment type="caution">
    <text evidence="1">The sequence shown here is derived from an EMBL/GenBank/DDBJ whole genome shotgun (WGS) entry which is preliminary data.</text>
</comment>